<dbReference type="AlphaFoldDB" id="A0A9W6GH51"/>
<dbReference type="PROSITE" id="PS51257">
    <property type="entry name" value="PROKAR_LIPOPROTEIN"/>
    <property type="match status" value="1"/>
</dbReference>
<dbReference type="InterPro" id="IPR038670">
    <property type="entry name" value="HslJ-like_sf"/>
</dbReference>
<keyword evidence="3" id="KW-1185">Reference proteome</keyword>
<sequence>MKKIVLFVLSAIFLVACSGMDKKEKSIQTEVIGKIYELEGVIEGSTIDIAFDENQVAGSAGVNRYFAPYLIEGNNLSIKVVGTTRMMGPEELMAQESKYVKNLEKAEKIEMAGEQLVITSEGGKKLVFNERVRTFEEIVADKTFKLEGALTEHDITITFGEGRLAGNAGVNNYSAAYEVEEGMISVSPQIITTMMAGPEEAMDQESQYLKDLATAEKVEAGDEGVIITLKGGRQLIFK</sequence>
<reference evidence="2" key="1">
    <citation type="submission" date="2022-12" db="EMBL/GenBank/DDBJ databases">
        <title>Reference genome sequencing for broad-spectrum identification of bacterial and archaeal isolates by mass spectrometry.</title>
        <authorList>
            <person name="Sekiguchi Y."/>
            <person name="Tourlousse D.M."/>
        </authorList>
    </citation>
    <scope>NUCLEOTIDE SEQUENCE</scope>
    <source>
        <strain evidence="2">10succ1</strain>
    </source>
</reference>
<dbReference type="Gene3D" id="2.40.128.270">
    <property type="match status" value="2"/>
</dbReference>
<protein>
    <recommendedName>
        <fullName evidence="1">DUF306 domain-containing protein</fullName>
    </recommendedName>
</protein>
<comment type="caution">
    <text evidence="2">The sequence shown here is derived from an EMBL/GenBank/DDBJ whole genome shotgun (WGS) entry which is preliminary data.</text>
</comment>
<dbReference type="RefSeq" id="WP_281833428.1">
    <property type="nucleotide sequence ID" value="NZ_BSDY01000002.1"/>
</dbReference>
<feature type="domain" description="DUF306" evidence="1">
    <location>
        <begin position="149"/>
        <end position="234"/>
    </location>
</feature>
<organism evidence="2 3">
    <name type="scientific">Propionigenium maris DSM 9537</name>
    <dbReference type="NCBI Taxonomy" id="1123000"/>
    <lineage>
        <taxon>Bacteria</taxon>
        <taxon>Fusobacteriati</taxon>
        <taxon>Fusobacteriota</taxon>
        <taxon>Fusobacteriia</taxon>
        <taxon>Fusobacteriales</taxon>
        <taxon>Fusobacteriaceae</taxon>
        <taxon>Propionigenium</taxon>
    </lineage>
</organism>
<gene>
    <name evidence="2" type="ORF">PM10SUCC1_06640</name>
</gene>
<evidence type="ECO:0000313" key="3">
    <source>
        <dbReference type="Proteomes" id="UP001144471"/>
    </source>
</evidence>
<proteinExistence type="predicted"/>
<evidence type="ECO:0000259" key="1">
    <source>
        <dbReference type="Pfam" id="PF03724"/>
    </source>
</evidence>
<dbReference type="InterPro" id="IPR053147">
    <property type="entry name" value="Hsp_HslJ-like"/>
</dbReference>
<dbReference type="EMBL" id="BSDY01000002">
    <property type="protein sequence ID" value="GLI55149.1"/>
    <property type="molecule type" value="Genomic_DNA"/>
</dbReference>
<feature type="domain" description="DUF306" evidence="1">
    <location>
        <begin position="41"/>
        <end position="127"/>
    </location>
</feature>
<dbReference type="InterPro" id="IPR005184">
    <property type="entry name" value="DUF306_Meta_HslJ"/>
</dbReference>
<name>A0A9W6GH51_9FUSO</name>
<dbReference type="Proteomes" id="UP001144471">
    <property type="component" value="Unassembled WGS sequence"/>
</dbReference>
<dbReference type="PANTHER" id="PTHR35535:SF1">
    <property type="entry name" value="HEAT SHOCK PROTEIN HSLJ"/>
    <property type="match status" value="1"/>
</dbReference>
<dbReference type="PANTHER" id="PTHR35535">
    <property type="entry name" value="HEAT SHOCK PROTEIN HSLJ"/>
    <property type="match status" value="1"/>
</dbReference>
<accession>A0A9W6GH51</accession>
<dbReference type="Pfam" id="PF03724">
    <property type="entry name" value="META"/>
    <property type="match status" value="2"/>
</dbReference>
<evidence type="ECO:0000313" key="2">
    <source>
        <dbReference type="EMBL" id="GLI55149.1"/>
    </source>
</evidence>